<organism evidence="1 2">
    <name type="scientific">Mucilaginibacter gossypii</name>
    <dbReference type="NCBI Taxonomy" id="551996"/>
    <lineage>
        <taxon>Bacteria</taxon>
        <taxon>Pseudomonadati</taxon>
        <taxon>Bacteroidota</taxon>
        <taxon>Sphingobacteriia</taxon>
        <taxon>Sphingobacteriales</taxon>
        <taxon>Sphingobacteriaceae</taxon>
        <taxon>Mucilaginibacter</taxon>
    </lineage>
</organism>
<dbReference type="EMBL" id="FNCG01000020">
    <property type="protein sequence ID" value="SDI42114.1"/>
    <property type="molecule type" value="Genomic_DNA"/>
</dbReference>
<proteinExistence type="predicted"/>
<gene>
    <name evidence="1" type="ORF">SAMN05192573_12095</name>
</gene>
<dbReference type="RefSeq" id="WP_091174911.1">
    <property type="nucleotide sequence ID" value="NZ_CP071878.2"/>
</dbReference>
<evidence type="ECO:0000313" key="1">
    <source>
        <dbReference type="EMBL" id="SDI42114.1"/>
    </source>
</evidence>
<name>A0A1G8KF93_9SPHI</name>
<sequence length="147" mass="17332">MLNSSTITIETEIGEQEIYISPFLLQSEEPPNLKSGTIEKLYFYKDLNDDAYKATLALEPMRHQFKTDDYILNLGQNFENYYLGSFHIDFKNRRCRQWEGKPNMLTEQDVKNLGENLFNPNVKSRQFTLFTPTRPSDFNTGRLKYKI</sequence>
<keyword evidence="2" id="KW-1185">Reference proteome</keyword>
<evidence type="ECO:0000313" key="2">
    <source>
        <dbReference type="Proteomes" id="UP000199705"/>
    </source>
</evidence>
<dbReference type="AlphaFoldDB" id="A0A1G8KF93"/>
<accession>A0A1G8KF93</accession>
<dbReference type="Proteomes" id="UP000199705">
    <property type="component" value="Unassembled WGS sequence"/>
</dbReference>
<protein>
    <submittedName>
        <fullName evidence="1">Uncharacterized protein</fullName>
    </submittedName>
</protein>
<reference evidence="2" key="1">
    <citation type="submission" date="2016-10" db="EMBL/GenBank/DDBJ databases">
        <authorList>
            <person name="Varghese N."/>
            <person name="Submissions S."/>
        </authorList>
    </citation>
    <scope>NUCLEOTIDE SEQUENCE [LARGE SCALE GENOMIC DNA]</scope>
    <source>
        <strain evidence="2">Gh-67</strain>
    </source>
</reference>